<proteinExistence type="predicted"/>
<name>A0A1G8H3W6_9MICO</name>
<gene>
    <name evidence="2" type="ORF">SAMN04489720_3203</name>
</gene>
<evidence type="ECO:0000313" key="2">
    <source>
        <dbReference type="EMBL" id="SDI01337.1"/>
    </source>
</evidence>
<protein>
    <recommendedName>
        <fullName evidence="4">Lipoprotein</fullName>
    </recommendedName>
</protein>
<dbReference type="OrthoDB" id="5067165at2"/>
<evidence type="ECO:0000256" key="1">
    <source>
        <dbReference type="SAM" id="SignalP"/>
    </source>
</evidence>
<feature type="chain" id="PRO_5039603900" description="Lipoprotein" evidence="1">
    <location>
        <begin position="22"/>
        <end position="218"/>
    </location>
</feature>
<sequence>MLRHRLSILPALAVLTLVGCAASGDPGAEGDAASQPTPEPSVEAVELDEPVLDPTAWPARVFTDGTMPEADAAGQAQADAWLAGVVVPAGAVRLDERPRDVAFLGLQEQGWWCAPMGLAAGYWQVPDMDVIETVNWLAANPGPGLVSSMPEPYADDGAHVDGASVGLVPELGALEGMALTAAVAPGGVVVRAEVGAFGDTTVCPTPPPGEMLGGPGQG</sequence>
<reference evidence="3" key="1">
    <citation type="submission" date="2016-10" db="EMBL/GenBank/DDBJ databases">
        <authorList>
            <person name="Varghese N."/>
            <person name="Submissions S."/>
        </authorList>
    </citation>
    <scope>NUCLEOTIDE SEQUENCE [LARGE SCALE GENOMIC DNA]</scope>
    <source>
        <strain evidence="3">DSM 22002</strain>
    </source>
</reference>
<evidence type="ECO:0000313" key="3">
    <source>
        <dbReference type="Proteomes" id="UP000198822"/>
    </source>
</evidence>
<accession>A0A1G8H3W6</accession>
<evidence type="ECO:0008006" key="4">
    <source>
        <dbReference type="Google" id="ProtNLM"/>
    </source>
</evidence>
<feature type="signal peptide" evidence="1">
    <location>
        <begin position="1"/>
        <end position="21"/>
    </location>
</feature>
<organism evidence="2 3">
    <name type="scientific">Agrococcus jejuensis</name>
    <dbReference type="NCBI Taxonomy" id="399736"/>
    <lineage>
        <taxon>Bacteria</taxon>
        <taxon>Bacillati</taxon>
        <taxon>Actinomycetota</taxon>
        <taxon>Actinomycetes</taxon>
        <taxon>Micrococcales</taxon>
        <taxon>Microbacteriaceae</taxon>
        <taxon>Agrococcus</taxon>
    </lineage>
</organism>
<dbReference type="EMBL" id="LT629695">
    <property type="protein sequence ID" value="SDI01337.1"/>
    <property type="molecule type" value="Genomic_DNA"/>
</dbReference>
<dbReference type="STRING" id="399736.SAMN04489720_3203"/>
<keyword evidence="3" id="KW-1185">Reference proteome</keyword>
<dbReference type="RefSeq" id="WP_092506600.1">
    <property type="nucleotide sequence ID" value="NZ_LT629695.1"/>
</dbReference>
<dbReference type="Proteomes" id="UP000198822">
    <property type="component" value="Chromosome I"/>
</dbReference>
<dbReference type="PROSITE" id="PS51257">
    <property type="entry name" value="PROKAR_LIPOPROTEIN"/>
    <property type="match status" value="1"/>
</dbReference>
<dbReference type="AlphaFoldDB" id="A0A1G8H3W6"/>
<keyword evidence="1" id="KW-0732">Signal</keyword>